<evidence type="ECO:0000313" key="15">
    <source>
        <dbReference type="Proteomes" id="UP000031433"/>
    </source>
</evidence>
<evidence type="ECO:0000256" key="12">
    <source>
        <dbReference type="ARBA" id="ARBA00047712"/>
    </source>
</evidence>
<dbReference type="EC" id="7.1.1.-" evidence="13"/>
<evidence type="ECO:0000256" key="2">
    <source>
        <dbReference type="ARBA" id="ARBA00005698"/>
    </source>
</evidence>
<dbReference type="Gene3D" id="1.20.120.1200">
    <property type="entry name" value="NADH-ubiquinone/plastoquinone oxidoreductase chain 6, subunit NuoJ"/>
    <property type="match status" value="1"/>
</dbReference>
<comment type="subunit">
    <text evidence="11">Composed of 13 different subunits. Subunits NuoA, H, J, K, L, M, N constitute the membrane sector of the complex.</text>
</comment>
<keyword evidence="10 13" id="KW-0472">Membrane</keyword>
<evidence type="ECO:0000256" key="1">
    <source>
        <dbReference type="ARBA" id="ARBA00004651"/>
    </source>
</evidence>
<proteinExistence type="inferred from homology"/>
<evidence type="ECO:0000256" key="7">
    <source>
        <dbReference type="ARBA" id="ARBA00022967"/>
    </source>
</evidence>
<comment type="function">
    <text evidence="13">NDH-1 shuttles electrons from NADH, via FMN and iron-sulfur (Fe-S) centers, to quinones in the respiratory chain. Couples the redox reaction to proton translocation (for every two electrons transferred, four hydrogen ions are translocated across the cytoplasmic membrane), and thus conserves the redox energy in a proton gradient.</text>
</comment>
<evidence type="ECO:0000256" key="4">
    <source>
        <dbReference type="ARBA" id="ARBA00022475"/>
    </source>
</evidence>
<dbReference type="Proteomes" id="UP000031433">
    <property type="component" value="Unassembled WGS sequence"/>
</dbReference>
<feature type="transmembrane region" description="Helical" evidence="13">
    <location>
        <begin position="136"/>
        <end position="158"/>
    </location>
</feature>
<keyword evidence="6 13" id="KW-0874">Quinone</keyword>
<evidence type="ECO:0000256" key="5">
    <source>
        <dbReference type="ARBA" id="ARBA00022692"/>
    </source>
</evidence>
<protein>
    <recommendedName>
        <fullName evidence="3 13">NADH-quinone oxidoreductase subunit J</fullName>
        <ecNumber evidence="13">7.1.1.-</ecNumber>
    </recommendedName>
</protein>
<accession>A0A0C1QS36</accession>
<dbReference type="GO" id="GO:0008137">
    <property type="term" value="F:NADH dehydrogenase (ubiquinone) activity"/>
    <property type="evidence" value="ECO:0007669"/>
    <property type="project" value="UniProtKB-UniRule"/>
</dbReference>
<dbReference type="EMBL" id="JXBL01000001">
    <property type="protein sequence ID" value="KIE43717.1"/>
    <property type="molecule type" value="Genomic_DNA"/>
</dbReference>
<dbReference type="PANTHER" id="PTHR33269:SF17">
    <property type="entry name" value="NADH-UBIQUINONE OXIDOREDUCTASE CHAIN 6"/>
    <property type="match status" value="1"/>
</dbReference>
<evidence type="ECO:0000256" key="8">
    <source>
        <dbReference type="ARBA" id="ARBA00022989"/>
    </source>
</evidence>
<feature type="transmembrane region" description="Helical" evidence="13">
    <location>
        <begin position="29"/>
        <end position="51"/>
    </location>
</feature>
<keyword evidence="4 13" id="KW-1003">Cell membrane</keyword>
<reference evidence="14 15" key="1">
    <citation type="submission" date="2015-01" db="EMBL/GenBank/DDBJ databases">
        <title>Genome sequence of the anaerobic bacterium Geobacter soli GSS01, a dissimilatory Fe(III) reducer from soil.</title>
        <authorList>
            <person name="Yang G."/>
            <person name="Zhou S."/>
        </authorList>
    </citation>
    <scope>NUCLEOTIDE SEQUENCE [LARGE SCALE GENOMIC DNA]</scope>
    <source>
        <strain evidence="14 15">GSS01</strain>
    </source>
</reference>
<evidence type="ECO:0000256" key="10">
    <source>
        <dbReference type="ARBA" id="ARBA00023136"/>
    </source>
</evidence>
<feature type="transmembrane region" description="Helical" evidence="13">
    <location>
        <begin position="6"/>
        <end position="22"/>
    </location>
</feature>
<dbReference type="InterPro" id="IPR042106">
    <property type="entry name" value="Nuo/plastoQ_OxRdtase_6_NuoJ"/>
</dbReference>
<keyword evidence="8 13" id="KW-1133">Transmembrane helix</keyword>
<evidence type="ECO:0000313" key="14">
    <source>
        <dbReference type="EMBL" id="KIE43717.1"/>
    </source>
</evidence>
<feature type="transmembrane region" description="Helical" evidence="13">
    <location>
        <begin position="57"/>
        <end position="78"/>
    </location>
</feature>
<dbReference type="PANTHER" id="PTHR33269">
    <property type="entry name" value="NADH-UBIQUINONE OXIDOREDUCTASE CHAIN 6"/>
    <property type="match status" value="1"/>
</dbReference>
<evidence type="ECO:0000256" key="6">
    <source>
        <dbReference type="ARBA" id="ARBA00022719"/>
    </source>
</evidence>
<dbReference type="FunFam" id="1.20.120.1200:FF:000001">
    <property type="entry name" value="NADH-quinone oxidoreductase subunit J"/>
    <property type="match status" value="1"/>
</dbReference>
<evidence type="ECO:0000256" key="3">
    <source>
        <dbReference type="ARBA" id="ARBA00019907"/>
    </source>
</evidence>
<dbReference type="InterPro" id="IPR001457">
    <property type="entry name" value="NADH_UbQ/plastoQ_OxRdtase_su6"/>
</dbReference>
<dbReference type="GO" id="GO:0048038">
    <property type="term" value="F:quinone binding"/>
    <property type="evidence" value="ECO:0007669"/>
    <property type="project" value="UniProtKB-UniRule"/>
</dbReference>
<keyword evidence="9 13" id="KW-0520">NAD</keyword>
<feature type="transmembrane region" description="Helical" evidence="13">
    <location>
        <begin position="90"/>
        <end position="111"/>
    </location>
</feature>
<dbReference type="Pfam" id="PF00499">
    <property type="entry name" value="Oxidored_q3"/>
    <property type="match status" value="1"/>
</dbReference>
<evidence type="ECO:0000256" key="11">
    <source>
        <dbReference type="ARBA" id="ARBA00025811"/>
    </source>
</evidence>
<gene>
    <name evidence="14" type="ORF">SE37_14320</name>
</gene>
<comment type="subcellular location">
    <subcellularLocation>
        <location evidence="1 13">Cell membrane</location>
        <topology evidence="1 13">Multi-pass membrane protein</topology>
    </subcellularLocation>
</comment>
<dbReference type="RefSeq" id="WP_039647450.1">
    <property type="nucleotide sequence ID" value="NZ_JXBL01000001.1"/>
</dbReference>
<organism evidence="14 15">
    <name type="scientific">Geobacter soli</name>
    <dbReference type="NCBI Taxonomy" id="1510391"/>
    <lineage>
        <taxon>Bacteria</taxon>
        <taxon>Pseudomonadati</taxon>
        <taxon>Thermodesulfobacteriota</taxon>
        <taxon>Desulfuromonadia</taxon>
        <taxon>Geobacterales</taxon>
        <taxon>Geobacteraceae</taxon>
        <taxon>Geobacter</taxon>
    </lineage>
</organism>
<name>A0A0C1QS36_9BACT</name>
<dbReference type="AlphaFoldDB" id="A0A0C1QS36"/>
<comment type="similarity">
    <text evidence="2 13">Belongs to the complex I subunit 6 family.</text>
</comment>
<evidence type="ECO:0000256" key="9">
    <source>
        <dbReference type="ARBA" id="ARBA00023027"/>
    </source>
</evidence>
<comment type="caution">
    <text evidence="14">The sequence shown here is derived from an EMBL/GenBank/DDBJ whole genome shotgun (WGS) entry which is preliminary data.</text>
</comment>
<evidence type="ECO:0000256" key="13">
    <source>
        <dbReference type="RuleBase" id="RU004429"/>
    </source>
</evidence>
<sequence length="163" mass="17710">MEPTVFYILAAVTVIATVLAITERHAVHAIVYLVTSFFALAVIFFTLGAPVVAVFEVIIYAGAIMVLFLFVIMMLDLGQPERARRPGIRDWWPALALGAVILASVLTLLVFRAQAVSAAGRAIGVKEFALALFGKYGVAVEVISMQLLFALVGALYLAKRRER</sequence>
<dbReference type="GO" id="GO:0005886">
    <property type="term" value="C:plasma membrane"/>
    <property type="evidence" value="ECO:0007669"/>
    <property type="project" value="UniProtKB-SubCell"/>
</dbReference>
<keyword evidence="15" id="KW-1185">Reference proteome</keyword>
<keyword evidence="5 13" id="KW-0812">Transmembrane</keyword>
<keyword evidence="7" id="KW-1278">Translocase</keyword>
<comment type="catalytic activity">
    <reaction evidence="12 13">
        <text>a quinone + NADH + 5 H(+)(in) = a quinol + NAD(+) + 4 H(+)(out)</text>
        <dbReference type="Rhea" id="RHEA:57888"/>
        <dbReference type="ChEBI" id="CHEBI:15378"/>
        <dbReference type="ChEBI" id="CHEBI:24646"/>
        <dbReference type="ChEBI" id="CHEBI:57540"/>
        <dbReference type="ChEBI" id="CHEBI:57945"/>
        <dbReference type="ChEBI" id="CHEBI:132124"/>
    </reaction>
</comment>